<feature type="transmembrane region" description="Helical" evidence="1">
    <location>
        <begin position="233"/>
        <end position="255"/>
    </location>
</feature>
<sequence length="530" mass="54931">MITVIVKLKLTLLRNGLRRSTWRTVALIIGMAYGLILVVGAWIGLVALRSAPGWLTADLTTVGFALLTVGWLMMSLLVFGSDETVDPARFALLPVPAKRLQPGLLLAGLLGTPGIATTLIALGTVAAWARGPLMIMAAVITVPIGVATCFLIARTATAAFSQALSSRRFRDFAAVAMALFGATIGLAINAITRATSDFSLAALRSLLERVSTALGWTPFGWAWSIPGELARGAVLVAVIKLVLAIALLAALWLGWRYFLTRSLTSPLESGGGSRRVAAGSGIDRLLPANAAGAIAGRSLRYWRRDPRYLAQISGICIAPLIIIVTQLISQDGGNKPLIAFAPVLISLLLGSVVTTDISYDGSALWTHISTGVRGAADRSGRAIASAVVLGPIVVIMTVAASIFSGTPQLLPQVLALVIGLGLIGLGVGCWAGSVWQVPVPPPGANPFQRGNSGGFANLASTGASIGLTAAIGLPTIGLVIASYWIGWLGYLAIGIGLISGLIALRVGIARGGARLDRTWPEVLARVSAQG</sequence>
<feature type="transmembrane region" description="Helical" evidence="1">
    <location>
        <begin position="340"/>
        <end position="359"/>
    </location>
</feature>
<dbReference type="Proteomes" id="UP000199103">
    <property type="component" value="Chromosome I"/>
</dbReference>
<dbReference type="RefSeq" id="WP_091526998.1">
    <property type="nucleotide sequence ID" value="NZ_LT629772.1"/>
</dbReference>
<keyword evidence="1" id="KW-0812">Transmembrane</keyword>
<dbReference type="EMBL" id="LT629772">
    <property type="protein sequence ID" value="SDS99934.1"/>
    <property type="molecule type" value="Genomic_DNA"/>
</dbReference>
<feature type="transmembrane region" description="Helical" evidence="1">
    <location>
        <begin position="172"/>
        <end position="191"/>
    </location>
</feature>
<feature type="transmembrane region" description="Helical" evidence="1">
    <location>
        <begin position="409"/>
        <end position="435"/>
    </location>
</feature>
<proteinExistence type="predicted"/>
<organism evidence="2 3">
    <name type="scientific">Microlunatus soli</name>
    <dbReference type="NCBI Taxonomy" id="630515"/>
    <lineage>
        <taxon>Bacteria</taxon>
        <taxon>Bacillati</taxon>
        <taxon>Actinomycetota</taxon>
        <taxon>Actinomycetes</taxon>
        <taxon>Propionibacteriales</taxon>
        <taxon>Propionibacteriaceae</taxon>
        <taxon>Microlunatus</taxon>
    </lineage>
</organism>
<dbReference type="AlphaFoldDB" id="A0A1H1WS70"/>
<evidence type="ECO:0000313" key="3">
    <source>
        <dbReference type="Proteomes" id="UP000199103"/>
    </source>
</evidence>
<feature type="transmembrane region" description="Helical" evidence="1">
    <location>
        <begin position="104"/>
        <end position="129"/>
    </location>
</feature>
<feature type="transmembrane region" description="Helical" evidence="1">
    <location>
        <begin position="380"/>
        <end position="403"/>
    </location>
</feature>
<feature type="transmembrane region" description="Helical" evidence="1">
    <location>
        <begin position="21"/>
        <end position="47"/>
    </location>
</feature>
<keyword evidence="1" id="KW-1133">Transmembrane helix</keyword>
<feature type="transmembrane region" description="Helical" evidence="1">
    <location>
        <begin position="487"/>
        <end position="508"/>
    </location>
</feature>
<reference evidence="2 3" key="1">
    <citation type="submission" date="2016-10" db="EMBL/GenBank/DDBJ databases">
        <authorList>
            <person name="de Groot N.N."/>
        </authorList>
    </citation>
    <scope>NUCLEOTIDE SEQUENCE [LARGE SCALE GENOMIC DNA]</scope>
    <source>
        <strain evidence="2 3">DSM 21800</strain>
    </source>
</reference>
<feature type="transmembrane region" description="Helical" evidence="1">
    <location>
        <begin position="308"/>
        <end position="328"/>
    </location>
</feature>
<dbReference type="STRING" id="630515.SAMN04489812_3780"/>
<feature type="transmembrane region" description="Helical" evidence="1">
    <location>
        <begin position="135"/>
        <end position="160"/>
    </location>
</feature>
<dbReference type="OrthoDB" id="3261041at2"/>
<gene>
    <name evidence="2" type="ORF">SAMN04489812_3780</name>
</gene>
<feature type="transmembrane region" description="Helical" evidence="1">
    <location>
        <begin position="455"/>
        <end position="481"/>
    </location>
</feature>
<name>A0A1H1WS70_9ACTN</name>
<keyword evidence="3" id="KW-1185">Reference proteome</keyword>
<accession>A0A1H1WS70</accession>
<keyword evidence="1" id="KW-0472">Membrane</keyword>
<protein>
    <submittedName>
        <fullName evidence="2">ABC-2 type transport system permease protein</fullName>
    </submittedName>
</protein>
<evidence type="ECO:0000256" key="1">
    <source>
        <dbReference type="SAM" id="Phobius"/>
    </source>
</evidence>
<feature type="transmembrane region" description="Helical" evidence="1">
    <location>
        <begin position="59"/>
        <end position="79"/>
    </location>
</feature>
<evidence type="ECO:0000313" key="2">
    <source>
        <dbReference type="EMBL" id="SDS99934.1"/>
    </source>
</evidence>